<sequence>MYYPKGTKLISILNGNFRYRSLVPTRARYQVSEASDLASELS</sequence>
<dbReference type="AlphaFoldDB" id="U4L9J5"/>
<name>U4L9J5_PYROM</name>
<proteinExistence type="predicted"/>
<keyword evidence="2" id="KW-1185">Reference proteome</keyword>
<evidence type="ECO:0000313" key="2">
    <source>
        <dbReference type="Proteomes" id="UP000018144"/>
    </source>
</evidence>
<dbReference type="Proteomes" id="UP000018144">
    <property type="component" value="Unassembled WGS sequence"/>
</dbReference>
<dbReference type="EMBL" id="HF936161">
    <property type="protein sequence ID" value="CCX15261.1"/>
    <property type="molecule type" value="Genomic_DNA"/>
</dbReference>
<organism evidence="1 2">
    <name type="scientific">Pyronema omphalodes (strain CBS 100304)</name>
    <name type="common">Pyronema confluens</name>
    <dbReference type="NCBI Taxonomy" id="1076935"/>
    <lineage>
        <taxon>Eukaryota</taxon>
        <taxon>Fungi</taxon>
        <taxon>Dikarya</taxon>
        <taxon>Ascomycota</taxon>
        <taxon>Pezizomycotina</taxon>
        <taxon>Pezizomycetes</taxon>
        <taxon>Pezizales</taxon>
        <taxon>Pyronemataceae</taxon>
        <taxon>Pyronema</taxon>
    </lineage>
</organism>
<protein>
    <submittedName>
        <fullName evidence="1">Uncharacterized protein</fullName>
    </submittedName>
</protein>
<accession>U4L9J5</accession>
<reference evidence="1 2" key="1">
    <citation type="journal article" date="2013" name="PLoS Genet.">
        <title>The genome and development-dependent transcriptomes of Pyronema confluens: a window into fungal evolution.</title>
        <authorList>
            <person name="Traeger S."/>
            <person name="Altegoer F."/>
            <person name="Freitag M."/>
            <person name="Gabaldon T."/>
            <person name="Kempken F."/>
            <person name="Kumar A."/>
            <person name="Marcet-Houben M."/>
            <person name="Poggeler S."/>
            <person name="Stajich J.E."/>
            <person name="Nowrousian M."/>
        </authorList>
    </citation>
    <scope>NUCLEOTIDE SEQUENCE [LARGE SCALE GENOMIC DNA]</scope>
    <source>
        <strain evidence="2">CBS 100304</strain>
        <tissue evidence="1">Vegetative mycelium</tissue>
    </source>
</reference>
<gene>
    <name evidence="1" type="ORF">PCON_01536</name>
</gene>
<evidence type="ECO:0000313" key="1">
    <source>
        <dbReference type="EMBL" id="CCX15261.1"/>
    </source>
</evidence>